<keyword evidence="2" id="KW-1185">Reference proteome</keyword>
<organism evidence="1 2">
    <name type="scientific">Monosporascus cannonballus</name>
    <dbReference type="NCBI Taxonomy" id="155416"/>
    <lineage>
        <taxon>Eukaryota</taxon>
        <taxon>Fungi</taxon>
        <taxon>Dikarya</taxon>
        <taxon>Ascomycota</taxon>
        <taxon>Pezizomycotina</taxon>
        <taxon>Sordariomycetes</taxon>
        <taxon>Xylariomycetidae</taxon>
        <taxon>Xylariales</taxon>
        <taxon>Xylariales incertae sedis</taxon>
        <taxon>Monosporascus</taxon>
    </lineage>
</organism>
<gene>
    <name evidence="1" type="ORF">DL762_007242</name>
</gene>
<evidence type="ECO:0000313" key="2">
    <source>
        <dbReference type="Proteomes" id="UP000294003"/>
    </source>
</evidence>
<accession>A0ABY0GZR7</accession>
<dbReference type="EMBL" id="QJNS01000257">
    <property type="protein sequence ID" value="RYO81244.1"/>
    <property type="molecule type" value="Genomic_DNA"/>
</dbReference>
<dbReference type="PANTHER" id="PTHR36587:SF2">
    <property type="entry name" value="EXPRESSION SITE-ASSOCIATED GENE 3 (ESAG3)-LIKE PROTEIN"/>
    <property type="match status" value="1"/>
</dbReference>
<proteinExistence type="predicted"/>
<dbReference type="PANTHER" id="PTHR36587">
    <property type="entry name" value="EXPRESSION SITE-ASSOCIATED GENE 3 (ESAG3)-LIKE PROTEIN"/>
    <property type="match status" value="1"/>
</dbReference>
<reference evidence="1 2" key="1">
    <citation type="submission" date="2018-06" db="EMBL/GenBank/DDBJ databases">
        <title>Complete Genomes of Monosporascus.</title>
        <authorList>
            <person name="Robinson A.J."/>
            <person name="Natvig D.O."/>
        </authorList>
    </citation>
    <scope>NUCLEOTIDE SEQUENCE [LARGE SCALE GENOMIC DNA]</scope>
    <source>
        <strain evidence="1 2">CBS 609.92</strain>
    </source>
</reference>
<name>A0ABY0GZR7_9PEZI</name>
<protein>
    <submittedName>
        <fullName evidence="1">Uncharacterized protein</fullName>
    </submittedName>
</protein>
<sequence>MAQRDPLLFEDGSGLEKGQPPRKLIRWIDAAPRRFKIFGTCVFITLNVLLTGALIDQHFDEGHKLGGGSHMAKVSGVLDYLNSLSPEQDEELVLMMDAYDIHLQLPKSVLTSRYYSTREAAQRRLVEYAGHNTVDDGNLQQLVVFGAGNRCAPNWPHTVACYAIPNSPLPEDLYGGNTDTSMGHNHWSSVRQRFLDSGYVLGPVGAMRRIFAEAWKEIQEWPETDPFDDGQRFSADVYRGSDQSVFAAMYGRQEWVREKLRLKHAPPGTKPRTSEVFGTVVDNALSPSFTHEPFDPDLSEGNPYEFGIYLDFWSELGHQTINSDWDAPLGDLRQAEAGRRTGRIQIGVGLSDQDLKEFLGEPAEKTWQEHKADSTLLIAGGAWTDKGELLKWEQLCPSDYDKEIFRDVKEPNT</sequence>
<comment type="caution">
    <text evidence="1">The sequence shown here is derived from an EMBL/GenBank/DDBJ whole genome shotgun (WGS) entry which is preliminary data.</text>
</comment>
<dbReference type="Proteomes" id="UP000294003">
    <property type="component" value="Unassembled WGS sequence"/>
</dbReference>
<dbReference type="CDD" id="cd22997">
    <property type="entry name" value="GT_LH"/>
    <property type="match status" value="1"/>
</dbReference>
<evidence type="ECO:0000313" key="1">
    <source>
        <dbReference type="EMBL" id="RYO81244.1"/>
    </source>
</evidence>